<protein>
    <submittedName>
        <fullName evidence="3">Uncharacterized protein</fullName>
    </submittedName>
</protein>
<evidence type="ECO:0000313" key="3">
    <source>
        <dbReference type="EMBL" id="CAI6346477.1"/>
    </source>
</evidence>
<name>A0AAV0VTE1_9HEMI</name>
<feature type="chain" id="PRO_5043807549" evidence="2">
    <location>
        <begin position="39"/>
        <end position="153"/>
    </location>
</feature>
<reference evidence="3 4" key="1">
    <citation type="submission" date="2023-01" db="EMBL/GenBank/DDBJ databases">
        <authorList>
            <person name="Whitehead M."/>
        </authorList>
    </citation>
    <scope>NUCLEOTIDE SEQUENCE [LARGE SCALE GENOMIC DNA]</scope>
</reference>
<sequence length="153" mass="16846">MHSAAAAATASPTMHPTPVLLTAFAAIAMLLQAPAAHAGIVGLIQNNVLGSAQFHKQQSWPFDPDVSARRTHEFVALHGDKSERLIERIGLGLDGRQDERREQQAVRDILYDRQQRYGEQQASGAGGGGYHHQRLQQPFQPVQAYPAGYSRRR</sequence>
<comment type="caution">
    <text evidence="3">The sequence shown here is derived from an EMBL/GenBank/DDBJ whole genome shotgun (WGS) entry which is preliminary data.</text>
</comment>
<dbReference type="PANTHER" id="PTHR39951:SF2">
    <property type="entry name" value="IP05660P"/>
    <property type="match status" value="1"/>
</dbReference>
<accession>A0AAV0VTE1</accession>
<feature type="signal peptide" evidence="2">
    <location>
        <begin position="1"/>
        <end position="38"/>
    </location>
</feature>
<dbReference type="EMBL" id="CARXXK010000001">
    <property type="protein sequence ID" value="CAI6346477.1"/>
    <property type="molecule type" value="Genomic_DNA"/>
</dbReference>
<organism evidence="3 4">
    <name type="scientific">Macrosiphum euphorbiae</name>
    <name type="common">potato aphid</name>
    <dbReference type="NCBI Taxonomy" id="13131"/>
    <lineage>
        <taxon>Eukaryota</taxon>
        <taxon>Metazoa</taxon>
        <taxon>Ecdysozoa</taxon>
        <taxon>Arthropoda</taxon>
        <taxon>Hexapoda</taxon>
        <taxon>Insecta</taxon>
        <taxon>Pterygota</taxon>
        <taxon>Neoptera</taxon>
        <taxon>Paraneoptera</taxon>
        <taxon>Hemiptera</taxon>
        <taxon>Sternorrhyncha</taxon>
        <taxon>Aphidomorpha</taxon>
        <taxon>Aphidoidea</taxon>
        <taxon>Aphididae</taxon>
        <taxon>Macrosiphini</taxon>
        <taxon>Macrosiphum</taxon>
    </lineage>
</organism>
<evidence type="ECO:0000256" key="1">
    <source>
        <dbReference type="SAM" id="MobiDB-lite"/>
    </source>
</evidence>
<feature type="region of interest" description="Disordered" evidence="1">
    <location>
        <begin position="120"/>
        <end position="153"/>
    </location>
</feature>
<dbReference type="Proteomes" id="UP001160148">
    <property type="component" value="Unassembled WGS sequence"/>
</dbReference>
<evidence type="ECO:0000256" key="2">
    <source>
        <dbReference type="SAM" id="SignalP"/>
    </source>
</evidence>
<keyword evidence="2" id="KW-0732">Signal</keyword>
<evidence type="ECO:0000313" key="4">
    <source>
        <dbReference type="Proteomes" id="UP001160148"/>
    </source>
</evidence>
<gene>
    <name evidence="3" type="ORF">MEUPH1_LOCUS3386</name>
</gene>
<keyword evidence="4" id="KW-1185">Reference proteome</keyword>
<dbReference type="PANTHER" id="PTHR39951">
    <property type="entry name" value="FI22632P1"/>
    <property type="match status" value="1"/>
</dbReference>
<proteinExistence type="predicted"/>
<dbReference type="AlphaFoldDB" id="A0AAV0VTE1"/>